<proteinExistence type="predicted"/>
<dbReference type="EMBL" id="ML991782">
    <property type="protein sequence ID" value="KAF2236901.1"/>
    <property type="molecule type" value="Genomic_DNA"/>
</dbReference>
<dbReference type="InterPro" id="IPR022698">
    <property type="entry name" value="OrsD"/>
</dbReference>
<feature type="compositionally biased region" description="Basic and acidic residues" evidence="2">
    <location>
        <begin position="168"/>
        <end position="182"/>
    </location>
</feature>
<dbReference type="InterPro" id="IPR013087">
    <property type="entry name" value="Znf_C2H2_type"/>
</dbReference>
<evidence type="ECO:0000313" key="4">
    <source>
        <dbReference type="EMBL" id="KAF2236901.1"/>
    </source>
</evidence>
<evidence type="ECO:0000256" key="1">
    <source>
        <dbReference type="PROSITE-ProRule" id="PRU00042"/>
    </source>
</evidence>
<evidence type="ECO:0000256" key="2">
    <source>
        <dbReference type="SAM" id="MobiDB-lite"/>
    </source>
</evidence>
<keyword evidence="5" id="KW-1185">Reference proteome</keyword>
<dbReference type="Proteomes" id="UP000800092">
    <property type="component" value="Unassembled WGS sequence"/>
</dbReference>
<dbReference type="GO" id="GO:0000981">
    <property type="term" value="F:DNA-binding transcription factor activity, RNA polymerase II-specific"/>
    <property type="evidence" value="ECO:0007669"/>
    <property type="project" value="TreeGrafter"/>
</dbReference>
<protein>
    <recommendedName>
        <fullName evidence="3">C2H2-type domain-containing protein</fullName>
    </recommendedName>
</protein>
<keyword evidence="1" id="KW-0863">Zinc-finger</keyword>
<accession>A0A6A6HG26</accession>
<dbReference type="AlphaFoldDB" id="A0A6A6HG26"/>
<dbReference type="OrthoDB" id="416217at2759"/>
<reference evidence="4" key="1">
    <citation type="journal article" date="2020" name="Stud. Mycol.">
        <title>101 Dothideomycetes genomes: a test case for predicting lifestyles and emergence of pathogens.</title>
        <authorList>
            <person name="Haridas S."/>
            <person name="Albert R."/>
            <person name="Binder M."/>
            <person name="Bloem J."/>
            <person name="Labutti K."/>
            <person name="Salamov A."/>
            <person name="Andreopoulos B."/>
            <person name="Baker S."/>
            <person name="Barry K."/>
            <person name="Bills G."/>
            <person name="Bluhm B."/>
            <person name="Cannon C."/>
            <person name="Castanera R."/>
            <person name="Culley D."/>
            <person name="Daum C."/>
            <person name="Ezra D."/>
            <person name="Gonzalez J."/>
            <person name="Henrissat B."/>
            <person name="Kuo A."/>
            <person name="Liang C."/>
            <person name="Lipzen A."/>
            <person name="Lutzoni F."/>
            <person name="Magnuson J."/>
            <person name="Mondo S."/>
            <person name="Nolan M."/>
            <person name="Ohm R."/>
            <person name="Pangilinan J."/>
            <person name="Park H.-J."/>
            <person name="Ramirez L."/>
            <person name="Alfaro M."/>
            <person name="Sun H."/>
            <person name="Tritt A."/>
            <person name="Yoshinaga Y."/>
            <person name="Zwiers L.-H."/>
            <person name="Turgeon B."/>
            <person name="Goodwin S."/>
            <person name="Spatafora J."/>
            <person name="Crous P."/>
            <person name="Grigoriev I."/>
        </authorList>
    </citation>
    <scope>NUCLEOTIDE SEQUENCE</scope>
    <source>
        <strain evidence="4">Tuck. ex Michener</strain>
    </source>
</reference>
<name>A0A6A6HG26_VIRVR</name>
<gene>
    <name evidence="4" type="ORF">EV356DRAFT_574462</name>
</gene>
<dbReference type="PANTHER" id="PTHR47657">
    <property type="entry name" value="STEROL REGULATORY ELEMENT-BINDING PROTEIN ECM22"/>
    <property type="match status" value="1"/>
</dbReference>
<dbReference type="PANTHER" id="PTHR47657:SF3">
    <property type="entry name" value="ORSELLINIC ACID_F9775 BIOSYNTHESIS CLUSTER PROTEIN D-RELATED"/>
    <property type="match status" value="1"/>
</dbReference>
<keyword evidence="1" id="KW-0479">Metal-binding</keyword>
<dbReference type="PROSITE" id="PS00028">
    <property type="entry name" value="ZINC_FINGER_C2H2_1"/>
    <property type="match status" value="1"/>
</dbReference>
<keyword evidence="1" id="KW-0862">Zinc</keyword>
<dbReference type="GO" id="GO:0008270">
    <property type="term" value="F:zinc ion binding"/>
    <property type="evidence" value="ECO:0007669"/>
    <property type="project" value="UniProtKB-KW"/>
</dbReference>
<evidence type="ECO:0000313" key="5">
    <source>
        <dbReference type="Proteomes" id="UP000800092"/>
    </source>
</evidence>
<organism evidence="4 5">
    <name type="scientific">Viridothelium virens</name>
    <name type="common">Speckled blister lichen</name>
    <name type="synonym">Trypethelium virens</name>
    <dbReference type="NCBI Taxonomy" id="1048519"/>
    <lineage>
        <taxon>Eukaryota</taxon>
        <taxon>Fungi</taxon>
        <taxon>Dikarya</taxon>
        <taxon>Ascomycota</taxon>
        <taxon>Pezizomycotina</taxon>
        <taxon>Dothideomycetes</taxon>
        <taxon>Dothideomycetes incertae sedis</taxon>
        <taxon>Trypetheliales</taxon>
        <taxon>Trypetheliaceae</taxon>
        <taxon>Viridothelium</taxon>
    </lineage>
</organism>
<dbReference type="SMART" id="SM00355">
    <property type="entry name" value="ZnF_C2H2"/>
    <property type="match status" value="2"/>
</dbReference>
<evidence type="ECO:0000259" key="3">
    <source>
        <dbReference type="PROSITE" id="PS50157"/>
    </source>
</evidence>
<dbReference type="PROSITE" id="PS50157">
    <property type="entry name" value="ZINC_FINGER_C2H2_2"/>
    <property type="match status" value="1"/>
</dbReference>
<feature type="domain" description="C2H2-type" evidence="3">
    <location>
        <begin position="86"/>
        <end position="116"/>
    </location>
</feature>
<dbReference type="InterPro" id="IPR052400">
    <property type="entry name" value="Zn2-C6_fungal_TF"/>
</dbReference>
<feature type="region of interest" description="Disordered" evidence="2">
    <location>
        <begin position="159"/>
        <end position="182"/>
    </location>
</feature>
<dbReference type="Pfam" id="PF12013">
    <property type="entry name" value="OrsD"/>
    <property type="match status" value="1"/>
</dbReference>
<sequence length="551" mass="60766">MPAMKVGSRDLLKYDAKYGVLICRDCQYAIQRSAVGSHLLRHKIYRDERQRLLSTIGQFHLFEPDDVPLPRPASPPIDGLPVISGYRCTVVGCGNLCASFKRMRRHQSEIHGISEPPNSSSFAHPVKLQTFFRGTKLKYFEVTSSTAPATAGKALLATTASNDDNDADNERYDEERHDEQVHHMEKAISIKPSRPRRVSTSLKSFPGSSPVDLDLEMLAYFHHFTTATSLTLPSVENLQIATHYRQVDVVSQALRQRWLMCGLLAVSACHLAALTDNTTVEQNHREQSTRYKSVFSAGWEEKAKHDTGMVNPGVEEAVKEAGGQINCILRCVHWANATSTLDEGAVSELAVPPQLQSIMITLRGLVVPDSALCHTGGVRNCNDDDQEKMVAQASNLLNMRSSSDAGSFGAFFSSDSTLSALLDRLLALPSRMAETFRKPEDVRDALAALSAIAALIECCDISFSSDEVEASWRGMAMWLTKVPDHFSHMVSCHSPAALVVLAHWVVSLVKRAEHCGCWFLRGLTKKLLQQIVEQLPLDDLAVQSLVGSLIT</sequence>